<reference evidence="2" key="1">
    <citation type="submission" date="2023-03" db="EMBL/GenBank/DDBJ databases">
        <title>Massive genome expansion in bonnet fungi (Mycena s.s.) driven by repeated elements and novel gene families across ecological guilds.</title>
        <authorList>
            <consortium name="Lawrence Berkeley National Laboratory"/>
            <person name="Harder C.B."/>
            <person name="Miyauchi S."/>
            <person name="Viragh M."/>
            <person name="Kuo A."/>
            <person name="Thoen E."/>
            <person name="Andreopoulos B."/>
            <person name="Lu D."/>
            <person name="Skrede I."/>
            <person name="Drula E."/>
            <person name="Henrissat B."/>
            <person name="Morin E."/>
            <person name="Kohler A."/>
            <person name="Barry K."/>
            <person name="LaButti K."/>
            <person name="Morin E."/>
            <person name="Salamov A."/>
            <person name="Lipzen A."/>
            <person name="Mereny Z."/>
            <person name="Hegedus B."/>
            <person name="Baldrian P."/>
            <person name="Stursova M."/>
            <person name="Weitz H."/>
            <person name="Taylor A."/>
            <person name="Grigoriev I.V."/>
            <person name="Nagy L.G."/>
            <person name="Martin F."/>
            <person name="Kauserud H."/>
        </authorList>
    </citation>
    <scope>NUCLEOTIDE SEQUENCE</scope>
    <source>
        <strain evidence="2">CBHHK067</strain>
    </source>
</reference>
<name>A0AAD7BSJ3_MYCRO</name>
<organism evidence="2 3">
    <name type="scientific">Mycena rosella</name>
    <name type="common">Pink bonnet</name>
    <name type="synonym">Agaricus rosellus</name>
    <dbReference type="NCBI Taxonomy" id="1033263"/>
    <lineage>
        <taxon>Eukaryota</taxon>
        <taxon>Fungi</taxon>
        <taxon>Dikarya</taxon>
        <taxon>Basidiomycota</taxon>
        <taxon>Agaricomycotina</taxon>
        <taxon>Agaricomycetes</taxon>
        <taxon>Agaricomycetidae</taxon>
        <taxon>Agaricales</taxon>
        <taxon>Marasmiineae</taxon>
        <taxon>Mycenaceae</taxon>
        <taxon>Mycena</taxon>
    </lineage>
</organism>
<gene>
    <name evidence="2" type="ORF">B0H17DRAFT_1150486</name>
</gene>
<evidence type="ECO:0000313" key="3">
    <source>
        <dbReference type="Proteomes" id="UP001221757"/>
    </source>
</evidence>
<feature type="compositionally biased region" description="Low complexity" evidence="1">
    <location>
        <begin position="143"/>
        <end position="153"/>
    </location>
</feature>
<sequence length="279" mass="29820">MQPDALIAPVESDVRAGLAAPISSMPVEKACPLNEHAPVVIPAARHWACTGPYNLACLQSPWRFAIILLGDKAAADDTGSTGSDSGSSNDSDSYSDAAKGGQQKTLYNKRFNRNLHMQEDDDAKKKKKVLAQLGWAKAGTTASTSFTSAPTSAPHDAEAEVETEDSDGPARPPSGYACGVVPQELKDAVMAGCKDWEARMKQLATEFSHPLRVARELVGDTAGKCHGCRHCTKIGCLRPMSLPKFVGNQWEMIGLESEECGERARVVQRVCVGVVGDTH</sequence>
<dbReference type="AlphaFoldDB" id="A0AAD7BSJ3"/>
<dbReference type="Proteomes" id="UP001221757">
    <property type="component" value="Unassembled WGS sequence"/>
</dbReference>
<evidence type="ECO:0000256" key="1">
    <source>
        <dbReference type="SAM" id="MobiDB-lite"/>
    </source>
</evidence>
<protein>
    <submittedName>
        <fullName evidence="2">Uncharacterized protein</fullName>
    </submittedName>
</protein>
<accession>A0AAD7BSJ3</accession>
<feature type="compositionally biased region" description="Low complexity" evidence="1">
    <location>
        <begin position="76"/>
        <end position="98"/>
    </location>
</feature>
<keyword evidence="3" id="KW-1185">Reference proteome</keyword>
<feature type="region of interest" description="Disordered" evidence="1">
    <location>
        <begin position="75"/>
        <end position="108"/>
    </location>
</feature>
<proteinExistence type="predicted"/>
<dbReference type="EMBL" id="JARKIE010000534">
    <property type="protein sequence ID" value="KAJ7629616.1"/>
    <property type="molecule type" value="Genomic_DNA"/>
</dbReference>
<comment type="caution">
    <text evidence="2">The sequence shown here is derived from an EMBL/GenBank/DDBJ whole genome shotgun (WGS) entry which is preliminary data.</text>
</comment>
<feature type="region of interest" description="Disordered" evidence="1">
    <location>
        <begin position="143"/>
        <end position="173"/>
    </location>
</feature>
<evidence type="ECO:0000313" key="2">
    <source>
        <dbReference type="EMBL" id="KAJ7629616.1"/>
    </source>
</evidence>